<evidence type="ECO:0000256" key="1">
    <source>
        <dbReference type="SAM" id="SignalP"/>
    </source>
</evidence>
<dbReference type="Proteomes" id="UP001334732">
    <property type="component" value="Chromosome"/>
</dbReference>
<name>A0ABZ1CG23_9PROT</name>
<proteinExistence type="predicted"/>
<accession>A0ABZ1CG23</accession>
<dbReference type="RefSeq" id="WP_324778869.1">
    <property type="nucleotide sequence ID" value="NZ_CP141769.1"/>
</dbReference>
<feature type="signal peptide" evidence="1">
    <location>
        <begin position="1"/>
        <end position="22"/>
    </location>
</feature>
<evidence type="ECO:0000313" key="2">
    <source>
        <dbReference type="EMBL" id="WRS38338.1"/>
    </source>
</evidence>
<dbReference type="InterPro" id="IPR017465">
    <property type="entry name" value="EpsL_proteobac"/>
</dbReference>
<dbReference type="InterPro" id="IPR018759">
    <property type="entry name" value="BBP2_2"/>
</dbReference>
<gene>
    <name evidence="2" type="primary">epsL</name>
    <name evidence="2" type="ORF">VA613_10000</name>
</gene>
<dbReference type="EMBL" id="CP141769">
    <property type="protein sequence ID" value="WRS38338.1"/>
    <property type="molecule type" value="Genomic_DNA"/>
</dbReference>
<organism evidence="2 3">
    <name type="scientific">Thiobacillus sedimenti</name>
    <dbReference type="NCBI Taxonomy" id="3110231"/>
    <lineage>
        <taxon>Bacteria</taxon>
        <taxon>Pseudomonadati</taxon>
        <taxon>Pseudomonadota</taxon>
        <taxon>Betaproteobacteria</taxon>
        <taxon>Nitrosomonadales</taxon>
        <taxon>Thiobacillaceae</taxon>
        <taxon>Thiobacillus</taxon>
    </lineage>
</organism>
<dbReference type="NCBIfam" id="TIGR03014">
    <property type="entry name" value="EpsL"/>
    <property type="match status" value="1"/>
</dbReference>
<feature type="chain" id="PRO_5046134776" evidence="1">
    <location>
        <begin position="23"/>
        <end position="418"/>
    </location>
</feature>
<reference evidence="2 3" key="1">
    <citation type="submission" date="2023-12" db="EMBL/GenBank/DDBJ databases">
        <title>Thiobacillus sedimentum sp. nov., a chemolithoautotrophic sulfur-oxidizing bacterium isolated from freshwater sediment.</title>
        <authorList>
            <person name="Luo J."/>
            <person name="Dai C."/>
        </authorList>
    </citation>
    <scope>NUCLEOTIDE SEQUENCE [LARGE SCALE GENOMIC DNA]</scope>
    <source>
        <strain evidence="2 3">SCUT-2</strain>
    </source>
</reference>
<keyword evidence="1" id="KW-0732">Signal</keyword>
<protein>
    <submittedName>
        <fullName evidence="2">XrtB/PEP-CTERM-associated polysaccharide biosynthesis outer membrane protein EpsL</fullName>
    </submittedName>
</protein>
<evidence type="ECO:0000313" key="3">
    <source>
        <dbReference type="Proteomes" id="UP001334732"/>
    </source>
</evidence>
<sequence length="418" mass="46887">MKRALSLVGMALGVALATPAHAKEGDTFRPFVSYGWFYDSNLFRLADTESPGTPRPDRYSVLSAGLNVDWKPGRQEVVANVTKTRVRYDRNSMFDSDGNDYKGIWNWHLGNRLSGNLGASESLSQSNFDSVGQVNNLVTRKRRFGRADWEFHPRWRIGGGIDDADYTNSAPSLASQDVQQQARDVTLTYRTPKGSTLRAQVRRVDAEYPIAQVLQAFIFPFPPFPVIPAEVADNSYRQTEYNLLGDWSVSGKLKLHGQAGWVDRQYENVLRGSYNYYVPQTKQRPNFSGFIGRLSGDWYATGKTLLSFSVYQELGGAQDINASSVLKKGASLNGVWLMREKWRLNAGVTFENRDFKGDPGTTQLQRNDDTFGESLSVSYMPIQAVSVDVGVSAGRRDSNKSVEDYKFHMVFANVRADF</sequence>
<dbReference type="SUPFAM" id="SSF56935">
    <property type="entry name" value="Porins"/>
    <property type="match status" value="1"/>
</dbReference>
<keyword evidence="3" id="KW-1185">Reference proteome</keyword>
<dbReference type="Pfam" id="PF10082">
    <property type="entry name" value="BBP2_2"/>
    <property type="match status" value="1"/>
</dbReference>